<feature type="domain" description="OmpA-like" evidence="4">
    <location>
        <begin position="234"/>
        <end position="365"/>
    </location>
</feature>
<protein>
    <submittedName>
        <fullName evidence="5">OmpA family protein</fullName>
    </submittedName>
</protein>
<dbReference type="CDD" id="cd07185">
    <property type="entry name" value="OmpA_C-like"/>
    <property type="match status" value="1"/>
</dbReference>
<evidence type="ECO:0000256" key="2">
    <source>
        <dbReference type="SAM" id="Coils"/>
    </source>
</evidence>
<dbReference type="Pfam" id="PF00691">
    <property type="entry name" value="OmpA"/>
    <property type="match status" value="1"/>
</dbReference>
<keyword evidence="3" id="KW-0812">Transmembrane</keyword>
<dbReference type="EMBL" id="CP147920">
    <property type="protein sequence ID" value="XAU15256.1"/>
    <property type="molecule type" value="Genomic_DNA"/>
</dbReference>
<dbReference type="SUPFAM" id="SSF103088">
    <property type="entry name" value="OmpA-like"/>
    <property type="match status" value="1"/>
</dbReference>
<reference evidence="5 6" key="1">
    <citation type="submission" date="2024-03" db="EMBL/GenBank/DDBJ databases">
        <title>Sulfurimonas sp. HSL3-1.</title>
        <authorList>
            <person name="Wang S."/>
        </authorList>
    </citation>
    <scope>NUCLEOTIDE SEQUENCE [LARGE SCALE GENOMIC DNA]</scope>
    <source>
        <strain evidence="5 6">HSL3-1</strain>
    </source>
</reference>
<dbReference type="Gene3D" id="3.30.1330.60">
    <property type="entry name" value="OmpA-like domain"/>
    <property type="match status" value="1"/>
</dbReference>
<keyword evidence="2" id="KW-0175">Coiled coil</keyword>
<feature type="coiled-coil region" evidence="2">
    <location>
        <begin position="68"/>
        <end position="172"/>
    </location>
</feature>
<feature type="transmembrane region" description="Helical" evidence="3">
    <location>
        <begin position="21"/>
        <end position="42"/>
    </location>
</feature>
<dbReference type="RefSeq" id="WP_345972813.1">
    <property type="nucleotide sequence ID" value="NZ_CP147920.1"/>
</dbReference>
<evidence type="ECO:0000313" key="6">
    <source>
        <dbReference type="Proteomes" id="UP001447842"/>
    </source>
</evidence>
<proteinExistence type="predicted"/>
<dbReference type="InterPro" id="IPR036737">
    <property type="entry name" value="OmpA-like_sf"/>
</dbReference>
<evidence type="ECO:0000259" key="4">
    <source>
        <dbReference type="PROSITE" id="PS51123"/>
    </source>
</evidence>
<keyword evidence="6" id="KW-1185">Reference proteome</keyword>
<organism evidence="5 6">
    <name type="scientific">Sulfurimonas diazotrophicus</name>
    <dbReference type="NCBI Taxonomy" id="3131939"/>
    <lineage>
        <taxon>Bacteria</taxon>
        <taxon>Pseudomonadati</taxon>
        <taxon>Campylobacterota</taxon>
        <taxon>Epsilonproteobacteria</taxon>
        <taxon>Campylobacterales</taxon>
        <taxon>Sulfurimonadaceae</taxon>
        <taxon>Sulfurimonas</taxon>
    </lineage>
</organism>
<dbReference type="InterPro" id="IPR006665">
    <property type="entry name" value="OmpA-like"/>
</dbReference>
<evidence type="ECO:0000256" key="3">
    <source>
        <dbReference type="SAM" id="Phobius"/>
    </source>
</evidence>
<dbReference type="InterPro" id="IPR050330">
    <property type="entry name" value="Bact_OuterMem_StrucFunc"/>
</dbReference>
<sequence>MLRRRDNGEREQNFWISYADLMAGLLFVFILLVGAIVVKTVLMRSDLFAIRADLQAQKTALGLSEKALAEKKKRLREIQALLAASREENAHLSMELALLQSEAEGLRISVDDMNTTLHERTTALALTREEMEQLKALLLETETQRATLQSEAERLTSELETAEKQHAEDTNLIKLRDDEMAELEKALLLKSRAYQKVVEDLNLTRIKIKNLTGIKVKVVQHLKEELGDSISIDPKSGALRFASNVLFNQGEATLKPEAKQELSRVLGHYIDALLSDKQMRRYIDRIIIEGHTNSDGSYLFNLELSQQRALAVMTFLYTQYPKNRKLFRQYLSASGRSFTEPVLGADGKEDKQASRRIEIKFRIKNEEAVRELMNYLNAKGEGGA</sequence>
<dbReference type="PANTHER" id="PTHR30329:SF21">
    <property type="entry name" value="LIPOPROTEIN YIAD-RELATED"/>
    <property type="match status" value="1"/>
</dbReference>
<accession>A0ABZ3HAJ2</accession>
<dbReference type="Proteomes" id="UP001447842">
    <property type="component" value="Chromosome"/>
</dbReference>
<dbReference type="PANTHER" id="PTHR30329">
    <property type="entry name" value="STATOR ELEMENT OF FLAGELLAR MOTOR COMPLEX"/>
    <property type="match status" value="1"/>
</dbReference>
<keyword evidence="1 3" id="KW-0472">Membrane</keyword>
<dbReference type="PROSITE" id="PS51123">
    <property type="entry name" value="OMPA_2"/>
    <property type="match status" value="1"/>
</dbReference>
<evidence type="ECO:0000256" key="1">
    <source>
        <dbReference type="PROSITE-ProRule" id="PRU00473"/>
    </source>
</evidence>
<name>A0ABZ3HAJ2_9BACT</name>
<keyword evidence="3" id="KW-1133">Transmembrane helix</keyword>
<gene>
    <name evidence="5" type="ORF">WCY31_00835</name>
</gene>
<evidence type="ECO:0000313" key="5">
    <source>
        <dbReference type="EMBL" id="XAU15256.1"/>
    </source>
</evidence>